<proteinExistence type="predicted"/>
<dbReference type="AlphaFoldDB" id="A0A917G5A2"/>
<dbReference type="EMBL" id="BMGR01000019">
    <property type="protein sequence ID" value="GGG23296.1"/>
    <property type="molecule type" value="Genomic_DNA"/>
</dbReference>
<accession>A0A917G5A2</accession>
<reference evidence="1" key="2">
    <citation type="submission" date="2020-09" db="EMBL/GenBank/DDBJ databases">
        <authorList>
            <person name="Sun Q."/>
            <person name="Zhou Y."/>
        </authorList>
    </citation>
    <scope>NUCLEOTIDE SEQUENCE</scope>
    <source>
        <strain evidence="1">CGMCC 1.12987</strain>
    </source>
</reference>
<sequence>MADREGSSRKDWFMFHFSSVKVLGEQSLVAAPMGQGVLRKDKAEDWESINNGLPGGTHVNRLYADQDQLTACTNQGLFHLHNDVWEASGLVIGCYQYKQVGRMGIAATQYGLWSGLGGNWSQTAYPNSIVYDVLYLPQFIVLALDRGIAVYDRLTGAWMEYSLGSAVISLAAYNGIVLGVTERGELLQGNKRGGFDKINFAGMFIFSIVTKGSNVFVCSDRGLYRLSTIHNQITLLSVKLGCPVTDMDSDGSSLYLATLFEGVQMIGQ</sequence>
<evidence type="ECO:0000313" key="2">
    <source>
        <dbReference type="Proteomes" id="UP000644756"/>
    </source>
</evidence>
<comment type="caution">
    <text evidence="1">The sequence shown here is derived from an EMBL/GenBank/DDBJ whole genome shotgun (WGS) entry which is preliminary data.</text>
</comment>
<keyword evidence="2" id="KW-1185">Reference proteome</keyword>
<name>A0A917G5A2_9BACL</name>
<dbReference type="RefSeq" id="WP_188533318.1">
    <property type="nucleotide sequence ID" value="NZ_BMGR01000019.1"/>
</dbReference>
<gene>
    <name evidence="1" type="ORF">GCM10010916_44860</name>
</gene>
<organism evidence="1 2">
    <name type="scientific">Paenibacillus abyssi</name>
    <dbReference type="NCBI Taxonomy" id="1340531"/>
    <lineage>
        <taxon>Bacteria</taxon>
        <taxon>Bacillati</taxon>
        <taxon>Bacillota</taxon>
        <taxon>Bacilli</taxon>
        <taxon>Bacillales</taxon>
        <taxon>Paenibacillaceae</taxon>
        <taxon>Paenibacillus</taxon>
    </lineage>
</organism>
<evidence type="ECO:0000313" key="1">
    <source>
        <dbReference type="EMBL" id="GGG23296.1"/>
    </source>
</evidence>
<dbReference type="Proteomes" id="UP000644756">
    <property type="component" value="Unassembled WGS sequence"/>
</dbReference>
<protein>
    <submittedName>
        <fullName evidence="1">Uncharacterized protein</fullName>
    </submittedName>
</protein>
<reference evidence="1" key="1">
    <citation type="journal article" date="2014" name="Int. J. Syst. Evol. Microbiol.">
        <title>Complete genome sequence of Corynebacterium casei LMG S-19264T (=DSM 44701T), isolated from a smear-ripened cheese.</title>
        <authorList>
            <consortium name="US DOE Joint Genome Institute (JGI-PGF)"/>
            <person name="Walter F."/>
            <person name="Albersmeier A."/>
            <person name="Kalinowski J."/>
            <person name="Ruckert C."/>
        </authorList>
    </citation>
    <scope>NUCLEOTIDE SEQUENCE</scope>
    <source>
        <strain evidence="1">CGMCC 1.12987</strain>
    </source>
</reference>